<dbReference type="SUPFAM" id="SSF52172">
    <property type="entry name" value="CheY-like"/>
    <property type="match status" value="1"/>
</dbReference>
<evidence type="ECO:0000313" key="9">
    <source>
        <dbReference type="EMBL" id="MDI4650415.1"/>
    </source>
</evidence>
<dbReference type="CDD" id="cd06170">
    <property type="entry name" value="LuxR_C_like"/>
    <property type="match status" value="1"/>
</dbReference>
<keyword evidence="4" id="KW-0804">Transcription</keyword>
<name>A0ABT6TU91_9BACL</name>
<evidence type="ECO:0000256" key="4">
    <source>
        <dbReference type="ARBA" id="ARBA00023163"/>
    </source>
</evidence>
<proteinExistence type="predicted"/>
<keyword evidence="2" id="KW-0805">Transcription regulation</keyword>
<feature type="domain" description="HTH luxR-type" evidence="7">
    <location>
        <begin position="156"/>
        <end position="221"/>
    </location>
</feature>
<evidence type="ECO:0000256" key="5">
    <source>
        <dbReference type="PROSITE-ProRule" id="PRU00169"/>
    </source>
</evidence>
<dbReference type="PRINTS" id="PR00038">
    <property type="entry name" value="HTHLUXR"/>
</dbReference>
<dbReference type="PROSITE" id="PS50110">
    <property type="entry name" value="RESPONSE_REGULATORY"/>
    <property type="match status" value="1"/>
</dbReference>
<dbReference type="SMART" id="SM00421">
    <property type="entry name" value="HTH_LUXR"/>
    <property type="match status" value="1"/>
</dbReference>
<dbReference type="EMBL" id="JAGRPV010000002">
    <property type="protein sequence ID" value="MDI4650415.1"/>
    <property type="molecule type" value="Genomic_DNA"/>
</dbReference>
<keyword evidence="10" id="KW-1185">Reference proteome</keyword>
<dbReference type="Gene3D" id="3.40.50.2300">
    <property type="match status" value="1"/>
</dbReference>
<evidence type="ECO:0000259" key="8">
    <source>
        <dbReference type="PROSITE" id="PS50110"/>
    </source>
</evidence>
<evidence type="ECO:0000256" key="1">
    <source>
        <dbReference type="ARBA" id="ARBA00022553"/>
    </source>
</evidence>
<feature type="domain" description="Response regulatory" evidence="8">
    <location>
        <begin position="5"/>
        <end position="127"/>
    </location>
</feature>
<dbReference type="InterPro" id="IPR001789">
    <property type="entry name" value="Sig_transdc_resp-reg_receiver"/>
</dbReference>
<evidence type="ECO:0000256" key="2">
    <source>
        <dbReference type="ARBA" id="ARBA00023015"/>
    </source>
</evidence>
<dbReference type="SMART" id="SM00448">
    <property type="entry name" value="REC"/>
    <property type="match status" value="1"/>
</dbReference>
<evidence type="ECO:0000256" key="6">
    <source>
        <dbReference type="SAM" id="MobiDB-lite"/>
    </source>
</evidence>
<dbReference type="Pfam" id="PF00072">
    <property type="entry name" value="Response_reg"/>
    <property type="match status" value="1"/>
</dbReference>
<comment type="caution">
    <text evidence="9">The sequence shown here is derived from an EMBL/GenBank/DDBJ whole genome shotgun (WGS) entry which is preliminary data.</text>
</comment>
<dbReference type="RefSeq" id="WP_282913261.1">
    <property type="nucleotide sequence ID" value="NZ_JAGRPV010000002.1"/>
</dbReference>
<dbReference type="SUPFAM" id="SSF46894">
    <property type="entry name" value="C-terminal effector domain of the bipartite response regulators"/>
    <property type="match status" value="1"/>
</dbReference>
<dbReference type="Proteomes" id="UP001161691">
    <property type="component" value="Unassembled WGS sequence"/>
</dbReference>
<dbReference type="InterPro" id="IPR039420">
    <property type="entry name" value="WalR-like"/>
</dbReference>
<protein>
    <submittedName>
        <fullName evidence="9">Response regulator transcription factor</fullName>
    </submittedName>
</protein>
<accession>A0ABT6TU91</accession>
<evidence type="ECO:0000313" key="10">
    <source>
        <dbReference type="Proteomes" id="UP001161691"/>
    </source>
</evidence>
<evidence type="ECO:0000256" key="3">
    <source>
        <dbReference type="ARBA" id="ARBA00023125"/>
    </source>
</evidence>
<keyword evidence="3" id="KW-0238">DNA-binding</keyword>
<sequence>MQAINIWIVEDDEDWRRGLVSYLNEEPDLQVKLASGDPNQVRAALRTEGTDAAAPPDVVLMDIMLHGVPEGIALAEEAAVVSGARVIMLTSMEEKDLILRSFQAGAIDYQLKTDFEGLPDAVRAAARREAAISPAAAERMREEFRRLKALEREFEVKKLQDLITPAELQLLEMVDRGYSQSQIADRQFISIRTVKNHINHILRKLGVPGSKEAARQARDMGLFKPREQSEPGPGHPLDPRE</sequence>
<feature type="modified residue" description="4-aspartylphosphate" evidence="5">
    <location>
        <position position="62"/>
    </location>
</feature>
<organism evidence="9 10">
    <name type="scientific">Cohnella hashimotonis</name>
    <dbReference type="NCBI Taxonomy" id="2826895"/>
    <lineage>
        <taxon>Bacteria</taxon>
        <taxon>Bacillati</taxon>
        <taxon>Bacillota</taxon>
        <taxon>Bacilli</taxon>
        <taxon>Bacillales</taxon>
        <taxon>Paenibacillaceae</taxon>
        <taxon>Cohnella</taxon>
    </lineage>
</organism>
<dbReference type="Pfam" id="PF00196">
    <property type="entry name" value="GerE"/>
    <property type="match status" value="1"/>
</dbReference>
<gene>
    <name evidence="9" type="ORF">KB449_36125</name>
</gene>
<dbReference type="PROSITE" id="PS50043">
    <property type="entry name" value="HTH_LUXR_2"/>
    <property type="match status" value="1"/>
</dbReference>
<evidence type="ECO:0000259" key="7">
    <source>
        <dbReference type="PROSITE" id="PS50043"/>
    </source>
</evidence>
<dbReference type="InterPro" id="IPR000792">
    <property type="entry name" value="Tscrpt_reg_LuxR_C"/>
</dbReference>
<keyword evidence="1 5" id="KW-0597">Phosphoprotein</keyword>
<dbReference type="InterPro" id="IPR016032">
    <property type="entry name" value="Sig_transdc_resp-reg_C-effctor"/>
</dbReference>
<dbReference type="PANTHER" id="PTHR43214">
    <property type="entry name" value="TWO-COMPONENT RESPONSE REGULATOR"/>
    <property type="match status" value="1"/>
</dbReference>
<feature type="region of interest" description="Disordered" evidence="6">
    <location>
        <begin position="209"/>
        <end position="241"/>
    </location>
</feature>
<reference evidence="9" key="1">
    <citation type="submission" date="2023-04" db="EMBL/GenBank/DDBJ databases">
        <title>Comparative genomic analysis of Cohnella hashimotonis sp. nov., isolated from the International Space Station.</title>
        <authorList>
            <person name="Venkateswaran K."/>
            <person name="Simpson A."/>
        </authorList>
    </citation>
    <scope>NUCLEOTIDE SEQUENCE</scope>
    <source>
        <strain evidence="9">F6_2S_P_1</strain>
    </source>
</reference>
<dbReference type="InterPro" id="IPR011006">
    <property type="entry name" value="CheY-like_superfamily"/>
</dbReference>